<dbReference type="Pfam" id="PF19264">
    <property type="entry name" value="DUF5907"/>
    <property type="match status" value="7"/>
</dbReference>
<accession>A0AAU7YCC1</accession>
<protein>
    <submittedName>
        <fullName evidence="1">IIV6 443R-like protein</fullName>
    </submittedName>
</protein>
<sequence length="1102" mass="108920">MSFNLNNALDDKITVVRGIPGDIVIFGIDGTIADSGVPISIGSGQAKQPTAVPGDLAVFGSGVNQGQTIDSGLTVDDSSVSLPTVLWSSQKIESLIPTGSFLPLAGGTMTGAIISKDIIVPSGNVITLTDAPVSGTSAANKSYVDSQIIVNATPNATSTVLGKIQLTGDLLGSSATFPTVAPGAITLSKLENLSSPSKLIGSGSTSSSPANITLGTSLSMSGTSLNVVPTFSNPTFNGTISGTVVLGVSNGGTGNSTLTGYVVGNGTASFTAVTSIPVSNVNGAVQSVNGIFPDLSGNVTVTLGTVTTGTLAARPPVGPPLVNGDIYVVSGDPTPSNNGLTFIYSTTPTNQWLEISPNFGSLDARYLQLAGGTMSGNIVIPSGNFITLTSLPVNPTDAANKSYVDANITPSATTSIQGKVQLSGDLSGVASAPVITTGAITLTKMANLTSTSSLIGSSSTSTSPSQLSLGSNLQISGTTLNVNTSSLSGTFLPLTGGTMSGNIVISTGDLISIADAPTVGTSAANKAYVDANITPNATTTVLGKIQLSGDFDSTSTATVPVIKSATSSIQGKIQLSGDLTGSSTSPTVTAGAITLAKMANLSGNSQIIGSSSTTSTPTNLTLGSGLQISGTVLSVNSATLAVPPATATTIGGIEMLGDLTGSVATAPTVAAGAITLAKMANLSGNSQIIGSSSTTSTPTNLTLGSGLQISGTVLSVNSATLTVPPATSTSLGGIEMLGDLTGSVATAPMVAAGAITLAKMANLSGNSQIIGSGSTSSSPVNLTLGSGLQISGTVLSVNSATLTVPPATATTIGGIEMLGDLTGSVATAPTIAAGAITLAKMANLSGTSQLHGSSSTTTSPANISLGSTLQMSGTTLSVNTSTLMLLVPSSVNGDLATLNASGQVIDSGVSINNSGLTSASLWNAAKLAVTTNSWFAGTNPNTTAPTDRPATSNVLYVGTDASLWIWNGTLYISLIGAKVPTATTRTFTTSTGASGFQISSTNGAFVYYSVSISTTIGVGGTSTGTVNLEVSPTNSATPASWIVNGSVSNSQSLAVLLTLTSIQVEGAQLSTYVPAGYFVKLRTISSGTTSFTYVSGIEVLDN</sequence>
<dbReference type="EMBL" id="PP847201">
    <property type="protein sequence ID" value="XBY85725.1"/>
    <property type="molecule type" value="Genomic_DNA"/>
</dbReference>
<organism evidence="1">
    <name type="scientific">Iridovirus sp</name>
    <dbReference type="NCBI Taxonomy" id="135728"/>
    <lineage>
        <taxon>Viruses</taxon>
        <taxon>Varidnaviria</taxon>
        <taxon>Bamfordvirae</taxon>
        <taxon>Nucleocytoviricota</taxon>
        <taxon>Megaviricetes</taxon>
        <taxon>Pimascovirales</taxon>
        <taxon>Pimascovirales incertae sedis</taxon>
        <taxon>Iridoviridae</taxon>
        <taxon>Betairidovirinae</taxon>
        <taxon>Iridovirus</taxon>
    </lineage>
</organism>
<reference evidence="1" key="1">
    <citation type="submission" date="2024-05" db="EMBL/GenBank/DDBJ databases">
        <title>Complete genomes of an iridovirus, and two densoviruses identified in lab reared social spiders in California, USA.</title>
        <authorList>
            <person name="Millerwise S."/>
            <person name="Lund M.C."/>
            <person name="Schmidlin K."/>
            <person name="Kraberger S."/>
            <person name="Harrison J."/>
            <person name="Cease A."/>
            <person name="Pinter-Wollman N."/>
            <person name="Varsani A."/>
        </authorList>
    </citation>
    <scope>NUCLEOTIDE SEQUENCE</scope>
    <source>
        <strain evidence="1">SocP20</strain>
    </source>
</reference>
<dbReference type="InterPro" id="IPR045571">
    <property type="entry name" value="DUF5907"/>
</dbReference>
<evidence type="ECO:0000313" key="1">
    <source>
        <dbReference type="EMBL" id="XBY85725.1"/>
    </source>
</evidence>
<proteinExistence type="predicted"/>
<name>A0AAU7YCC1_9VIRU</name>